<dbReference type="EMBL" id="CP020931">
    <property type="protein sequence ID" value="ARM84183.1"/>
    <property type="molecule type" value="Genomic_DNA"/>
</dbReference>
<proteinExistence type="predicted"/>
<dbReference type="STRING" id="1420917.AU15_07880"/>
<evidence type="ECO:0000313" key="2">
    <source>
        <dbReference type="EMBL" id="ARM84183.1"/>
    </source>
</evidence>
<reference evidence="2 3" key="1">
    <citation type="submission" date="2017-04" db="EMBL/GenBank/DDBJ databases">
        <title>Genome Sequence of Marinobacter salarius strain SMR5 Isolated from a culture of the Diatom Skeletonema marinoi.</title>
        <authorList>
            <person name="Topel M."/>
            <person name="Pinder M.I.M."/>
            <person name="Johansson O.N."/>
            <person name="Kourtchenko O."/>
            <person name="Godhe A."/>
            <person name="Clarke A.K."/>
        </authorList>
    </citation>
    <scope>NUCLEOTIDE SEQUENCE [LARGE SCALE GENOMIC DNA]</scope>
    <source>
        <strain evidence="2 3">SMR5</strain>
    </source>
</reference>
<feature type="chain" id="PRO_5012732485" evidence="1">
    <location>
        <begin position="19"/>
        <end position="243"/>
    </location>
</feature>
<sequence length="243" mass="27082">MRSSALLLACALPLSAAAAEMRFTGQAMPLNGDNLLYEEQHVVTGKCTDGLFRPASHNVTYVRSNGEPFAEKTLSYEQSTLRPAMTFRQPGFNEVMEIRNRDDATLEIEWQTPEGDTENSTVEVTRKLVADAGFDNLVRNHWPEVTSGDRIEFNFLAPTRGKAYGFVMEPAKDDRINATHTVLIEPSSTILSFLVDPILLGYNDNGALTDYLGLTNIRKDQDSNYTAHIRYAVDTAPDCELTR</sequence>
<dbReference type="GeneID" id="77256057"/>
<keyword evidence="1" id="KW-0732">Signal</keyword>
<name>A0A1W6K9T6_9GAMM</name>
<gene>
    <name evidence="2" type="ORF">MARSALSMR5_02109</name>
</gene>
<dbReference type="RefSeq" id="WP_085680577.1">
    <property type="nucleotide sequence ID" value="NZ_CP020931.1"/>
</dbReference>
<dbReference type="AlphaFoldDB" id="A0A1W6K9T6"/>
<organism evidence="2 3">
    <name type="scientific">Marinobacter salarius</name>
    <dbReference type="NCBI Taxonomy" id="1420917"/>
    <lineage>
        <taxon>Bacteria</taxon>
        <taxon>Pseudomonadati</taxon>
        <taxon>Pseudomonadota</taxon>
        <taxon>Gammaproteobacteria</taxon>
        <taxon>Pseudomonadales</taxon>
        <taxon>Marinobacteraceae</taxon>
        <taxon>Marinobacter</taxon>
    </lineage>
</organism>
<evidence type="ECO:0000313" key="3">
    <source>
        <dbReference type="Proteomes" id="UP000193100"/>
    </source>
</evidence>
<protein>
    <submittedName>
        <fullName evidence="2">Uncharacterized protein</fullName>
    </submittedName>
</protein>
<accession>A0A1W6K9T6</accession>
<evidence type="ECO:0000256" key="1">
    <source>
        <dbReference type="SAM" id="SignalP"/>
    </source>
</evidence>
<dbReference type="Proteomes" id="UP000193100">
    <property type="component" value="Chromosome"/>
</dbReference>
<feature type="signal peptide" evidence="1">
    <location>
        <begin position="1"/>
        <end position="18"/>
    </location>
</feature>